<keyword evidence="3" id="KW-1185">Reference proteome</keyword>
<dbReference type="Proteomes" id="UP000607559">
    <property type="component" value="Unassembled WGS sequence"/>
</dbReference>
<evidence type="ECO:0000313" key="3">
    <source>
        <dbReference type="Proteomes" id="UP000607559"/>
    </source>
</evidence>
<feature type="transmembrane region" description="Helical" evidence="1">
    <location>
        <begin position="21"/>
        <end position="38"/>
    </location>
</feature>
<evidence type="ECO:0000256" key="1">
    <source>
        <dbReference type="SAM" id="Phobius"/>
    </source>
</evidence>
<keyword evidence="1" id="KW-0472">Membrane</keyword>
<organism evidence="2 3">
    <name type="scientific">Puia dinghuensis</name>
    <dbReference type="NCBI Taxonomy" id="1792502"/>
    <lineage>
        <taxon>Bacteria</taxon>
        <taxon>Pseudomonadati</taxon>
        <taxon>Bacteroidota</taxon>
        <taxon>Chitinophagia</taxon>
        <taxon>Chitinophagales</taxon>
        <taxon>Chitinophagaceae</taxon>
        <taxon>Puia</taxon>
    </lineage>
</organism>
<name>A0A8J2UB05_9BACT</name>
<gene>
    <name evidence="2" type="ORF">GCM10011511_13900</name>
</gene>
<protein>
    <submittedName>
        <fullName evidence="2">Uncharacterized protein</fullName>
    </submittedName>
</protein>
<comment type="caution">
    <text evidence="2">The sequence shown here is derived from an EMBL/GenBank/DDBJ whole genome shotgun (WGS) entry which is preliminary data.</text>
</comment>
<dbReference type="AlphaFoldDB" id="A0A8J2UB05"/>
<feature type="transmembrane region" description="Helical" evidence="1">
    <location>
        <begin position="44"/>
        <end position="63"/>
    </location>
</feature>
<evidence type="ECO:0000313" key="2">
    <source>
        <dbReference type="EMBL" id="GGA91757.1"/>
    </source>
</evidence>
<keyword evidence="1" id="KW-0812">Transmembrane</keyword>
<accession>A0A8J2UB05</accession>
<keyword evidence="1" id="KW-1133">Transmembrane helix</keyword>
<reference evidence="2" key="1">
    <citation type="journal article" date="2014" name="Int. J. Syst. Evol. Microbiol.">
        <title>Complete genome sequence of Corynebacterium casei LMG S-19264T (=DSM 44701T), isolated from a smear-ripened cheese.</title>
        <authorList>
            <consortium name="US DOE Joint Genome Institute (JGI-PGF)"/>
            <person name="Walter F."/>
            <person name="Albersmeier A."/>
            <person name="Kalinowski J."/>
            <person name="Ruckert C."/>
        </authorList>
    </citation>
    <scope>NUCLEOTIDE SEQUENCE</scope>
    <source>
        <strain evidence="2">CGMCC 1.15448</strain>
    </source>
</reference>
<reference evidence="2" key="2">
    <citation type="submission" date="2020-09" db="EMBL/GenBank/DDBJ databases">
        <authorList>
            <person name="Sun Q."/>
            <person name="Zhou Y."/>
        </authorList>
    </citation>
    <scope>NUCLEOTIDE SEQUENCE</scope>
    <source>
        <strain evidence="2">CGMCC 1.15448</strain>
    </source>
</reference>
<sequence>MTKRGRHGPFFAYISYMETRDKSIIYGILGIYSLMISWHYNHSIILLIIHYIFWPIYLIYELLIGHLSHDLWRTIPLSYFK</sequence>
<dbReference type="EMBL" id="BMJC01000001">
    <property type="protein sequence ID" value="GGA91757.1"/>
    <property type="molecule type" value="Genomic_DNA"/>
</dbReference>
<proteinExistence type="predicted"/>